<keyword evidence="3" id="KW-1185">Reference proteome</keyword>
<comment type="caution">
    <text evidence="2">The sequence shown here is derived from an EMBL/GenBank/DDBJ whole genome shotgun (WGS) entry which is preliminary data.</text>
</comment>
<proteinExistence type="predicted"/>
<keyword evidence="1" id="KW-1133">Transmembrane helix</keyword>
<dbReference type="AlphaFoldDB" id="A0A4R6FH41"/>
<accession>A0A4R6FH41</accession>
<organism evidence="2 3">
    <name type="scientific">Stakelama pacifica</name>
    <dbReference type="NCBI Taxonomy" id="517720"/>
    <lineage>
        <taxon>Bacteria</taxon>
        <taxon>Pseudomonadati</taxon>
        <taxon>Pseudomonadota</taxon>
        <taxon>Alphaproteobacteria</taxon>
        <taxon>Sphingomonadales</taxon>
        <taxon>Sphingomonadaceae</taxon>
        <taxon>Stakelama</taxon>
    </lineage>
</organism>
<dbReference type="Proteomes" id="UP000295493">
    <property type="component" value="Unassembled WGS sequence"/>
</dbReference>
<feature type="transmembrane region" description="Helical" evidence="1">
    <location>
        <begin position="12"/>
        <end position="34"/>
    </location>
</feature>
<sequence length="35" mass="3922">MERLDSDVRKCPFAFLMMLSLSAAAIIALLVLLIR</sequence>
<keyword evidence="1" id="KW-0472">Membrane</keyword>
<reference evidence="2 3" key="1">
    <citation type="submission" date="2019-03" db="EMBL/GenBank/DDBJ databases">
        <title>Genomic Encyclopedia of Type Strains, Phase IV (KMG-IV): sequencing the most valuable type-strain genomes for metagenomic binning, comparative biology and taxonomic classification.</title>
        <authorList>
            <person name="Goeker M."/>
        </authorList>
    </citation>
    <scope>NUCLEOTIDE SEQUENCE [LARGE SCALE GENOMIC DNA]</scope>
    <source>
        <strain evidence="2 3">DSM 25059</strain>
    </source>
</reference>
<gene>
    <name evidence="2" type="ORF">EV664_10911</name>
</gene>
<evidence type="ECO:0000256" key="1">
    <source>
        <dbReference type="SAM" id="Phobius"/>
    </source>
</evidence>
<dbReference type="EMBL" id="SNWD01000009">
    <property type="protein sequence ID" value="TDN80623.1"/>
    <property type="molecule type" value="Genomic_DNA"/>
</dbReference>
<keyword evidence="1" id="KW-0812">Transmembrane</keyword>
<evidence type="ECO:0000313" key="3">
    <source>
        <dbReference type="Proteomes" id="UP000295493"/>
    </source>
</evidence>
<evidence type="ECO:0000313" key="2">
    <source>
        <dbReference type="EMBL" id="TDN80623.1"/>
    </source>
</evidence>
<protein>
    <submittedName>
        <fullName evidence="2">Uncharacterized protein</fullName>
    </submittedName>
</protein>
<name>A0A4R6FH41_9SPHN</name>